<accession>A0A7Y8VRL2</accession>
<dbReference type="EMBL" id="JABXYR010000001">
    <property type="protein sequence ID" value="NWO23326.1"/>
    <property type="molecule type" value="Genomic_DNA"/>
</dbReference>
<dbReference type="Pfam" id="PF12146">
    <property type="entry name" value="Hydrolase_4"/>
    <property type="match status" value="1"/>
</dbReference>
<sequence>MKKTDEKFTSADGRTPIHVRKWSPDEQPKAVVQLIHGMVEFVGRYSAFASYLTDHGYVVVGHDQLGHGESAMTPDDYGYFGEYGNEALIADIHTLRKRTEAEYPGLPYYMLGHSMGSFLLRQYLTEKEKYVASYSEGLAGAIIMGTGQQKAIALQSGIVLSAIIKGIRGHRHRSRLINSMVFSSYNKKFKPARTAFDWLTKDTEVVDWYCDEEWCSFIFTVSAYNEMFKGILKSIDKNRTKTISPNLAMLFVSGADDPVGDFGEGVRKAYMQYISNTKCIVDIKLYLDDRHEILSETDRDVVYADILTWLDERLADIDEL</sequence>
<feature type="domain" description="Serine aminopeptidase S33" evidence="1">
    <location>
        <begin position="27"/>
        <end position="298"/>
    </location>
</feature>
<dbReference type="GO" id="GO:0016787">
    <property type="term" value="F:hydrolase activity"/>
    <property type="evidence" value="ECO:0007669"/>
    <property type="project" value="UniProtKB-KW"/>
</dbReference>
<evidence type="ECO:0000313" key="3">
    <source>
        <dbReference type="Proteomes" id="UP000526307"/>
    </source>
</evidence>
<gene>
    <name evidence="2" type="ORF">HW270_04420</name>
</gene>
<dbReference type="InterPro" id="IPR029058">
    <property type="entry name" value="AB_hydrolase_fold"/>
</dbReference>
<dbReference type="AlphaFoldDB" id="A0A7Y8VRL2"/>
<evidence type="ECO:0000259" key="1">
    <source>
        <dbReference type="Pfam" id="PF12146"/>
    </source>
</evidence>
<protein>
    <submittedName>
        <fullName evidence="2">Alpha/beta fold hydrolase</fullName>
    </submittedName>
</protein>
<keyword evidence="3" id="KW-1185">Reference proteome</keyword>
<comment type="caution">
    <text evidence="2">The sequence shown here is derived from an EMBL/GenBank/DDBJ whole genome shotgun (WGS) entry which is preliminary data.</text>
</comment>
<dbReference type="InterPro" id="IPR051044">
    <property type="entry name" value="MAG_DAG_Lipase"/>
</dbReference>
<keyword evidence="2" id="KW-0378">Hydrolase</keyword>
<organism evidence="2 3">
    <name type="scientific">Mogibacterium timidum</name>
    <dbReference type="NCBI Taxonomy" id="35519"/>
    <lineage>
        <taxon>Bacteria</taxon>
        <taxon>Bacillati</taxon>
        <taxon>Bacillota</taxon>
        <taxon>Clostridia</taxon>
        <taxon>Peptostreptococcales</taxon>
        <taxon>Anaerovoracaceae</taxon>
        <taxon>Mogibacterium</taxon>
    </lineage>
</organism>
<evidence type="ECO:0000313" key="2">
    <source>
        <dbReference type="EMBL" id="NWO23326.1"/>
    </source>
</evidence>
<dbReference type="RefSeq" id="WP_178978451.1">
    <property type="nucleotide sequence ID" value="NZ_CAUTAN010000005.1"/>
</dbReference>
<dbReference type="InterPro" id="IPR022742">
    <property type="entry name" value="Hydrolase_4"/>
</dbReference>
<dbReference type="Proteomes" id="UP000526307">
    <property type="component" value="Unassembled WGS sequence"/>
</dbReference>
<name>A0A7Y8VRL2_9FIRM</name>
<dbReference type="PANTHER" id="PTHR11614">
    <property type="entry name" value="PHOSPHOLIPASE-RELATED"/>
    <property type="match status" value="1"/>
</dbReference>
<reference evidence="2 3" key="1">
    <citation type="submission" date="2020-06" db="EMBL/GenBank/DDBJ databases">
        <title>Mogibacterium timidum strain W9173 genomic sequence.</title>
        <authorList>
            <person name="Wade W.G."/>
            <person name="Johnston C.D."/>
            <person name="Chen T."/>
            <person name="Dewhirst F.E."/>
        </authorList>
    </citation>
    <scope>NUCLEOTIDE SEQUENCE [LARGE SCALE GENOMIC DNA]</scope>
    <source>
        <strain evidence="2 3">W9173</strain>
    </source>
</reference>
<dbReference type="Gene3D" id="3.40.50.1820">
    <property type="entry name" value="alpha/beta hydrolase"/>
    <property type="match status" value="1"/>
</dbReference>
<proteinExistence type="predicted"/>
<dbReference type="SUPFAM" id="SSF53474">
    <property type="entry name" value="alpha/beta-Hydrolases"/>
    <property type="match status" value="1"/>
</dbReference>